<feature type="non-terminal residue" evidence="1">
    <location>
        <position position="74"/>
    </location>
</feature>
<evidence type="ECO:0000313" key="2">
    <source>
        <dbReference type="Proteomes" id="UP000237105"/>
    </source>
</evidence>
<reference evidence="2" key="1">
    <citation type="submission" date="2016-06" db="EMBL/GenBank/DDBJ databases">
        <title>Parallel loss of symbiosis genes in relatives of nitrogen-fixing non-legume Parasponia.</title>
        <authorList>
            <person name="Van Velzen R."/>
            <person name="Holmer R."/>
            <person name="Bu F."/>
            <person name="Rutten L."/>
            <person name="Van Zeijl A."/>
            <person name="Liu W."/>
            <person name="Santuari L."/>
            <person name="Cao Q."/>
            <person name="Sharma T."/>
            <person name="Shen D."/>
            <person name="Roswanjaya Y."/>
            <person name="Wardhani T."/>
            <person name="Kalhor M.S."/>
            <person name="Jansen J."/>
            <person name="Van den Hoogen J."/>
            <person name="Gungor B."/>
            <person name="Hartog M."/>
            <person name="Hontelez J."/>
            <person name="Verver J."/>
            <person name="Yang W.-C."/>
            <person name="Schijlen E."/>
            <person name="Repin R."/>
            <person name="Schilthuizen M."/>
            <person name="Schranz E."/>
            <person name="Heidstra R."/>
            <person name="Miyata K."/>
            <person name="Fedorova E."/>
            <person name="Kohlen W."/>
            <person name="Bisseling T."/>
            <person name="Smit S."/>
            <person name="Geurts R."/>
        </authorList>
    </citation>
    <scope>NUCLEOTIDE SEQUENCE [LARGE SCALE GENOMIC DNA]</scope>
    <source>
        <strain evidence="2">cv. WU1-14</strain>
    </source>
</reference>
<accession>A0A2P5DAC9</accession>
<name>A0A2P5DAC9_PARAD</name>
<dbReference type="Proteomes" id="UP000237105">
    <property type="component" value="Unassembled WGS sequence"/>
</dbReference>
<proteinExistence type="predicted"/>
<comment type="caution">
    <text evidence="1">The sequence shown here is derived from an EMBL/GenBank/DDBJ whole genome shotgun (WGS) entry which is preliminary data.</text>
</comment>
<protein>
    <submittedName>
        <fullName evidence="1">Uncharacterized protein</fullName>
    </submittedName>
</protein>
<sequence length="74" mass="8217">MSFPLFFSRSTVFPTDGTKLLEGFLTSCPHVSELLMLYSPTVHVSSLSKKCPELQAGTERQGWPPAKTLRCLSQ</sequence>
<gene>
    <name evidence="1" type="ORF">PanWU01x14_081750</name>
</gene>
<dbReference type="EMBL" id="JXTB01000051">
    <property type="protein sequence ID" value="PON70251.1"/>
    <property type="molecule type" value="Genomic_DNA"/>
</dbReference>
<dbReference type="AlphaFoldDB" id="A0A2P5DAC9"/>
<evidence type="ECO:0000313" key="1">
    <source>
        <dbReference type="EMBL" id="PON70251.1"/>
    </source>
</evidence>
<organism evidence="1 2">
    <name type="scientific">Parasponia andersonii</name>
    <name type="common">Sponia andersonii</name>
    <dbReference type="NCBI Taxonomy" id="3476"/>
    <lineage>
        <taxon>Eukaryota</taxon>
        <taxon>Viridiplantae</taxon>
        <taxon>Streptophyta</taxon>
        <taxon>Embryophyta</taxon>
        <taxon>Tracheophyta</taxon>
        <taxon>Spermatophyta</taxon>
        <taxon>Magnoliopsida</taxon>
        <taxon>eudicotyledons</taxon>
        <taxon>Gunneridae</taxon>
        <taxon>Pentapetalae</taxon>
        <taxon>rosids</taxon>
        <taxon>fabids</taxon>
        <taxon>Rosales</taxon>
        <taxon>Cannabaceae</taxon>
        <taxon>Parasponia</taxon>
    </lineage>
</organism>
<keyword evidence="2" id="KW-1185">Reference proteome</keyword>